<dbReference type="AlphaFoldDB" id="A0A132E810"/>
<comment type="caution">
    <text evidence="1">The sequence shown here is derived from an EMBL/GenBank/DDBJ whole genome shotgun (WGS) entry which is preliminary data.</text>
</comment>
<dbReference type="Proteomes" id="UP000062912">
    <property type="component" value="Unassembled WGS sequence"/>
</dbReference>
<evidence type="ECO:0000313" key="1">
    <source>
        <dbReference type="EMBL" id="KWF18324.1"/>
    </source>
</evidence>
<reference evidence="1 2" key="1">
    <citation type="submission" date="2015-11" db="EMBL/GenBank/DDBJ databases">
        <title>Expanding the genomic diversity of Burkholderia species for the development of highly accurate diagnostics.</title>
        <authorList>
            <person name="Sahl J."/>
            <person name="Keim P."/>
            <person name="Wagner D."/>
        </authorList>
    </citation>
    <scope>NUCLEOTIDE SEQUENCE [LARGE SCALE GENOMIC DNA]</scope>
    <source>
        <strain evidence="1 2">MSMB368WGS</strain>
    </source>
</reference>
<accession>A0A132E810</accession>
<proteinExistence type="predicted"/>
<gene>
    <name evidence="1" type="ORF">WT56_30820</name>
</gene>
<sequence>MRAIATAATAGVHRTDPKVSFTSISCAQMRHRPAPIRNSGFAFRIAGSAFGQAGARACRHRIRHRAAWQIDASKLKKVLL</sequence>
<protein>
    <submittedName>
        <fullName evidence="1">Uncharacterized protein</fullName>
    </submittedName>
</protein>
<dbReference type="EMBL" id="LPJR01000088">
    <property type="protein sequence ID" value="KWF18324.1"/>
    <property type="molecule type" value="Genomic_DNA"/>
</dbReference>
<organism evidence="1 2">
    <name type="scientific">Burkholderia pseudomultivorans</name>
    <dbReference type="NCBI Taxonomy" id="1207504"/>
    <lineage>
        <taxon>Bacteria</taxon>
        <taxon>Pseudomonadati</taxon>
        <taxon>Pseudomonadota</taxon>
        <taxon>Betaproteobacteria</taxon>
        <taxon>Burkholderiales</taxon>
        <taxon>Burkholderiaceae</taxon>
        <taxon>Burkholderia</taxon>
        <taxon>Burkholderia cepacia complex</taxon>
    </lineage>
</organism>
<evidence type="ECO:0000313" key="2">
    <source>
        <dbReference type="Proteomes" id="UP000062912"/>
    </source>
</evidence>
<name>A0A132E810_9BURK</name>